<dbReference type="GO" id="GO:0016853">
    <property type="term" value="F:isomerase activity"/>
    <property type="evidence" value="ECO:0007669"/>
    <property type="project" value="UniProtKB-KW"/>
</dbReference>
<evidence type="ECO:0000313" key="1">
    <source>
        <dbReference type="EMBL" id="RSR41912.1"/>
    </source>
</evidence>
<evidence type="ECO:0000313" key="2">
    <source>
        <dbReference type="Proteomes" id="UP000280073"/>
    </source>
</evidence>
<dbReference type="Proteomes" id="UP000280073">
    <property type="component" value="Unassembled WGS sequence"/>
</dbReference>
<feature type="non-terminal residue" evidence="1">
    <location>
        <position position="1"/>
    </location>
</feature>
<protein>
    <submittedName>
        <fullName evidence="1">Peptidylprolyl isomerase</fullName>
    </submittedName>
</protein>
<dbReference type="EMBL" id="RFDI01001483">
    <property type="protein sequence ID" value="RSR41912.1"/>
    <property type="molecule type" value="Genomic_DNA"/>
</dbReference>
<name>A0A429MK02_ACIBA</name>
<organism evidence="1 2">
    <name type="scientific">Acinetobacter baumannii</name>
    <dbReference type="NCBI Taxonomy" id="470"/>
    <lineage>
        <taxon>Bacteria</taxon>
        <taxon>Pseudomonadati</taxon>
        <taxon>Pseudomonadota</taxon>
        <taxon>Gammaproteobacteria</taxon>
        <taxon>Moraxellales</taxon>
        <taxon>Moraxellaceae</taxon>
        <taxon>Acinetobacter</taxon>
        <taxon>Acinetobacter calcoaceticus/baumannii complex</taxon>
    </lineage>
</organism>
<reference evidence="1 2" key="1">
    <citation type="submission" date="2018-10" db="EMBL/GenBank/DDBJ databases">
        <title>GWAS and RNA-Seq identify cryptic mechanisms of antimicrobial resistance in Acinetobacter baumannii.</title>
        <authorList>
            <person name="Sahl J.W."/>
        </authorList>
    </citation>
    <scope>NUCLEOTIDE SEQUENCE [LARGE SCALE GENOMIC DNA]</scope>
    <source>
        <strain evidence="1 2">TG28175</strain>
    </source>
</reference>
<proteinExistence type="predicted"/>
<sequence length="40" mass="4802">RQILGERQFNTEIDSWLREVRANAYVEIKDPSLDKKNLQK</sequence>
<comment type="caution">
    <text evidence="1">The sequence shown here is derived from an EMBL/GenBank/DDBJ whole genome shotgun (WGS) entry which is preliminary data.</text>
</comment>
<keyword evidence="1" id="KW-0413">Isomerase</keyword>
<dbReference type="AlphaFoldDB" id="A0A429MK02"/>
<accession>A0A429MK02</accession>
<gene>
    <name evidence="1" type="ORF">EA686_21435</name>
</gene>